<organism evidence="4 5">
    <name type="scientific">Candidatus Pseudothioglobus singularis PS1</name>
    <dbReference type="NCBI Taxonomy" id="1125411"/>
    <lineage>
        <taxon>Bacteria</taxon>
        <taxon>Pseudomonadati</taxon>
        <taxon>Pseudomonadota</taxon>
        <taxon>Gammaproteobacteria</taxon>
        <taxon>Candidatus Pseudothioglobaceae</taxon>
        <taxon>Candidatus Pseudothioglobus</taxon>
    </lineage>
</organism>
<dbReference type="SUPFAM" id="SSF51735">
    <property type="entry name" value="NAD(P)-binding Rossmann-fold domains"/>
    <property type="match status" value="1"/>
</dbReference>
<proteinExistence type="inferred from homology"/>
<dbReference type="STRING" id="1125411.W908_05030"/>
<feature type="domain" description="NAD-dependent epimerase/dehydratase" evidence="2">
    <location>
        <begin position="3"/>
        <end position="206"/>
    </location>
</feature>
<protein>
    <recommendedName>
        <fullName evidence="6">TIGR01777 family protein</fullName>
    </recommendedName>
</protein>
<evidence type="ECO:0000313" key="5">
    <source>
        <dbReference type="Proteomes" id="UP000068905"/>
    </source>
</evidence>
<evidence type="ECO:0000259" key="2">
    <source>
        <dbReference type="Pfam" id="PF01370"/>
    </source>
</evidence>
<accession>A0A0M4LFL8</accession>
<dbReference type="PANTHER" id="PTHR11092:SF0">
    <property type="entry name" value="EPIMERASE FAMILY PROTEIN SDR39U1"/>
    <property type="match status" value="1"/>
</dbReference>
<evidence type="ECO:0000259" key="3">
    <source>
        <dbReference type="Pfam" id="PF08338"/>
    </source>
</evidence>
<dbReference type="InterPro" id="IPR036291">
    <property type="entry name" value="NAD(P)-bd_dom_sf"/>
</dbReference>
<dbReference type="Gene3D" id="3.40.50.720">
    <property type="entry name" value="NAD(P)-binding Rossmann-like Domain"/>
    <property type="match status" value="1"/>
</dbReference>
<dbReference type="Pfam" id="PF01370">
    <property type="entry name" value="Epimerase"/>
    <property type="match status" value="1"/>
</dbReference>
<evidence type="ECO:0000256" key="1">
    <source>
        <dbReference type="ARBA" id="ARBA00009353"/>
    </source>
</evidence>
<feature type="domain" description="DUF1731" evidence="3">
    <location>
        <begin position="236"/>
        <end position="279"/>
    </location>
</feature>
<dbReference type="InterPro" id="IPR013549">
    <property type="entry name" value="DUF1731"/>
</dbReference>
<dbReference type="PANTHER" id="PTHR11092">
    <property type="entry name" value="SUGAR NUCLEOTIDE EPIMERASE RELATED"/>
    <property type="match status" value="1"/>
</dbReference>
<dbReference type="InterPro" id="IPR001509">
    <property type="entry name" value="Epimerase_deHydtase"/>
</dbReference>
<evidence type="ECO:0000313" key="4">
    <source>
        <dbReference type="EMBL" id="ALE01968.1"/>
    </source>
</evidence>
<dbReference type="RefSeq" id="WP_053820182.1">
    <property type="nucleotide sequence ID" value="NZ_CP006911.1"/>
</dbReference>
<dbReference type="Pfam" id="PF08338">
    <property type="entry name" value="DUF1731"/>
    <property type="match status" value="1"/>
</dbReference>
<comment type="similarity">
    <text evidence="1">Belongs to the NAD(P)-dependent epimerase/dehydratase family. SDR39U1 subfamily.</text>
</comment>
<dbReference type="KEGG" id="tsn:W908_05030"/>
<reference evidence="4 5" key="1">
    <citation type="journal article" date="2015" name="Genome Announc.">
        <title>Genome Sequence of 'Candidatus Thioglobus singularis' Strain PS1, a Mixotroph from the SUP05 Clade of Marine Gammaproteobacteria.</title>
        <authorList>
            <person name="Marshall K.T."/>
            <person name="Morris R.M."/>
        </authorList>
    </citation>
    <scope>NUCLEOTIDE SEQUENCE [LARGE SCALE GENOMIC DNA]</scope>
    <source>
        <strain evidence="4 5">PS1</strain>
    </source>
</reference>
<keyword evidence="5" id="KW-1185">Reference proteome</keyword>
<sequence>MKIVILGGTGLIGSALQKSFSKTHQVEVFNRTVFKSAEYLSSIIDGSDFVIQLAGSTISKRWSKKIIAEMWQSRVNTNQMLSDATKLITKTPKVICSSGISFYAESDCNDPKTEDDIQGEGYLTDLNIAVESAAKSISDDVTILRFGVVLSRKGGALAKLYWPYYFGIGGPIMSGNQCFSWIHIDDLVKAFHYLINDPQSKGIYNITSPEPVPQKVFGRVLAKSLKRPFFIPVWEWQLKILLGKGSQVLTLSASVIPMRLIQAGFVFDYPDIDTAMRDLIG</sequence>
<dbReference type="EMBL" id="CP006911">
    <property type="protein sequence ID" value="ALE01968.1"/>
    <property type="molecule type" value="Genomic_DNA"/>
</dbReference>
<dbReference type="AlphaFoldDB" id="A0A0M4LFL8"/>
<gene>
    <name evidence="4" type="ORF">W908_05030</name>
</gene>
<name>A0A0M4LFL8_9GAMM</name>
<evidence type="ECO:0008006" key="6">
    <source>
        <dbReference type="Google" id="ProtNLM"/>
    </source>
</evidence>
<dbReference type="OrthoDB" id="9801773at2"/>
<dbReference type="NCBIfam" id="TIGR01777">
    <property type="entry name" value="yfcH"/>
    <property type="match status" value="1"/>
</dbReference>
<dbReference type="InterPro" id="IPR010099">
    <property type="entry name" value="SDR39U1"/>
</dbReference>
<dbReference type="Proteomes" id="UP000068905">
    <property type="component" value="Chromosome"/>
</dbReference>